<accession>A0AAW2YSX7</accession>
<protein>
    <submittedName>
        <fullName evidence="1">Uncharacterized protein</fullName>
    </submittedName>
</protein>
<keyword evidence="2" id="KW-1185">Reference proteome</keyword>
<organism evidence="1 2">
    <name type="scientific">Acrasis kona</name>
    <dbReference type="NCBI Taxonomy" id="1008807"/>
    <lineage>
        <taxon>Eukaryota</taxon>
        <taxon>Discoba</taxon>
        <taxon>Heterolobosea</taxon>
        <taxon>Tetramitia</taxon>
        <taxon>Eutetramitia</taxon>
        <taxon>Acrasidae</taxon>
        <taxon>Acrasis</taxon>
    </lineage>
</organism>
<dbReference type="SUPFAM" id="SSF48371">
    <property type="entry name" value="ARM repeat"/>
    <property type="match status" value="1"/>
</dbReference>
<dbReference type="InterPro" id="IPR016024">
    <property type="entry name" value="ARM-type_fold"/>
</dbReference>
<dbReference type="Proteomes" id="UP001431209">
    <property type="component" value="Unassembled WGS sequence"/>
</dbReference>
<name>A0AAW2YSX7_9EUKA</name>
<sequence>MMCYNSKRDNLCDFLFIPEKIQDRTNVRFVCLQFWNYLARQVTFMESPYMSQIIKDWCEIITSGKDECKKEACTAILASIFYHRRRDEWFSCLEPLRALVPVLFEAIKPSQPNTAQWNASSCALVHFWKHFRLFDHSVEFYSVLLTCLYNPSRTMIALYCLEHISLQVLPLKTVNVHRTLREIFTTAIDSTELLQTPQDSRYLIGWIRNVNSACMYDITVQYQDELLILFTKIYKILISQPRDEYYNFQMDSFVHLLYAFLERLPKLRSKECHKFLDFCVDRVYEYFSVDQDFESDNNFAESSSCVNYSEFLCTTIALMTSSQRDDFLTSDRCLRLHSMMMDAMKEEHRIGLRDFAYRLAECLVQFQLLDRVILSDQLKADYSFLEEFISEELLPCLVIDIPKSFKLCTDESTVHRCVLLTSLNALGGVLIRYGFSDVDIGRKFRQRYLDGLLKSLIKICRYNEHAIRIDAGDVNGLAHDLTFDAGILLVSRLGMVYPDETSRLMWQSVVREGNHCEDTVGMRICSASIDNGADYLRGLLSLCEAICASEPMHGIDLSKAYPASLLSAISAGAHYTNNTLNKKAKSWRKVKLYLSVMAAGMRNE</sequence>
<gene>
    <name evidence="1" type="ORF">AKO1_006826</name>
</gene>
<dbReference type="EMBL" id="JAOPGA020000668">
    <property type="protein sequence ID" value="KAL0480551.1"/>
    <property type="molecule type" value="Genomic_DNA"/>
</dbReference>
<comment type="caution">
    <text evidence="1">The sequence shown here is derived from an EMBL/GenBank/DDBJ whole genome shotgun (WGS) entry which is preliminary data.</text>
</comment>
<evidence type="ECO:0000313" key="2">
    <source>
        <dbReference type="Proteomes" id="UP001431209"/>
    </source>
</evidence>
<proteinExistence type="predicted"/>
<evidence type="ECO:0000313" key="1">
    <source>
        <dbReference type="EMBL" id="KAL0480551.1"/>
    </source>
</evidence>
<dbReference type="AlphaFoldDB" id="A0AAW2YSX7"/>
<reference evidence="1 2" key="1">
    <citation type="submission" date="2024-03" db="EMBL/GenBank/DDBJ databases">
        <title>The Acrasis kona genome and developmental transcriptomes reveal deep origins of eukaryotic multicellular pathways.</title>
        <authorList>
            <person name="Sheikh S."/>
            <person name="Fu C.-J."/>
            <person name="Brown M.W."/>
            <person name="Baldauf S.L."/>
        </authorList>
    </citation>
    <scope>NUCLEOTIDE SEQUENCE [LARGE SCALE GENOMIC DNA]</scope>
    <source>
        <strain evidence="1 2">ATCC MYA-3509</strain>
    </source>
</reference>